<evidence type="ECO:0000259" key="1">
    <source>
        <dbReference type="Pfam" id="PF19347"/>
    </source>
</evidence>
<proteinExistence type="predicted"/>
<name>A0A1G7TJ61_9ACTN</name>
<keyword evidence="3" id="KW-1185">Reference proteome</keyword>
<dbReference type="Proteomes" id="UP000198863">
    <property type="component" value="Unassembled WGS sequence"/>
</dbReference>
<dbReference type="InterPro" id="IPR045969">
    <property type="entry name" value="DUF5925"/>
</dbReference>
<accession>A0A1G7TJ61</accession>
<dbReference type="SUPFAM" id="SSF52540">
    <property type="entry name" value="P-loop containing nucleoside triphosphate hydrolases"/>
    <property type="match status" value="1"/>
</dbReference>
<protein>
    <submittedName>
        <fullName evidence="2">ATPase family associated with various cellular activities (AAA)</fullName>
    </submittedName>
</protein>
<dbReference type="InterPro" id="IPR027417">
    <property type="entry name" value="P-loop_NTPase"/>
</dbReference>
<dbReference type="Pfam" id="PF19347">
    <property type="entry name" value="DUF5925"/>
    <property type="match status" value="1"/>
</dbReference>
<feature type="domain" description="DUF5925" evidence="1">
    <location>
        <begin position="34"/>
        <end position="175"/>
    </location>
</feature>
<evidence type="ECO:0000313" key="2">
    <source>
        <dbReference type="EMBL" id="SDG34689.1"/>
    </source>
</evidence>
<dbReference type="AlphaFoldDB" id="A0A1G7TJ61"/>
<sequence length="368" mass="39502">MVDVLQDLLTAPLAADRPGTVELTTVDQLGSAHVLRALAGGDRPYHRTGEQPGVLGSTEGLVPADGRVLLDSVDDGTRTLVVEVDRSVLLLSARRQLTTVEVAGADLGEVTALLEATLQGVRDSLDHPADQVRMRLWAHRGNYAEMSTRSVEAPDWAEVRGNYAGTTAASLGTLLGTSDLSTRAGRLVLWHGRPGTGKTTAVRALSQAWSPWCETHYVADPEKLFADPGYLLEVAGVDGGDEEELDHPWRLVVAEDCDEYLHADAKQRAGASLGRLLNLCDGILGHGLQVVVLLTTNEEVGRLHPAITRPGRCLDRTEFLPLSAREAAAWLGPDTTPPGREATLAELYAVREQRTLGVTDHDTPGGYL</sequence>
<gene>
    <name evidence="2" type="ORF">SAMN05660324_2480</name>
</gene>
<reference evidence="3" key="1">
    <citation type="submission" date="2016-10" db="EMBL/GenBank/DDBJ databases">
        <authorList>
            <person name="Varghese N."/>
            <person name="Submissions S."/>
        </authorList>
    </citation>
    <scope>NUCLEOTIDE SEQUENCE [LARGE SCALE GENOMIC DNA]</scope>
    <source>
        <strain evidence="3">DSM 44526</strain>
    </source>
</reference>
<organism evidence="2 3">
    <name type="scientific">Klenkia brasiliensis</name>
    <dbReference type="NCBI Taxonomy" id="333142"/>
    <lineage>
        <taxon>Bacteria</taxon>
        <taxon>Bacillati</taxon>
        <taxon>Actinomycetota</taxon>
        <taxon>Actinomycetes</taxon>
        <taxon>Geodermatophilales</taxon>
        <taxon>Geodermatophilaceae</taxon>
        <taxon>Klenkia</taxon>
    </lineage>
</organism>
<dbReference type="Gene3D" id="3.40.50.300">
    <property type="entry name" value="P-loop containing nucleotide triphosphate hydrolases"/>
    <property type="match status" value="1"/>
</dbReference>
<dbReference type="EMBL" id="FNCF01000003">
    <property type="protein sequence ID" value="SDG34689.1"/>
    <property type="molecule type" value="Genomic_DNA"/>
</dbReference>
<dbReference type="OrthoDB" id="9806903at2"/>
<evidence type="ECO:0000313" key="3">
    <source>
        <dbReference type="Proteomes" id="UP000198863"/>
    </source>
</evidence>